<dbReference type="OMA" id="PPCDILF"/>
<dbReference type="PANTHER" id="PTHR23322">
    <property type="entry name" value="FAS-ASSOCIATED PROTEIN"/>
    <property type="match status" value="1"/>
</dbReference>
<dbReference type="Gene3D" id="3.40.30.10">
    <property type="entry name" value="Glutaredoxin"/>
    <property type="match status" value="1"/>
</dbReference>
<dbReference type="PROSITE" id="PS50330">
    <property type="entry name" value="UIM"/>
    <property type="match status" value="1"/>
</dbReference>
<dbReference type="InterPro" id="IPR036249">
    <property type="entry name" value="Thioredoxin-like_sf"/>
</dbReference>
<dbReference type="SUPFAM" id="SSF54236">
    <property type="entry name" value="Ubiquitin-like"/>
    <property type="match status" value="1"/>
</dbReference>
<evidence type="ECO:0000256" key="1">
    <source>
        <dbReference type="SAM" id="MobiDB-lite"/>
    </source>
</evidence>
<dbReference type="SUPFAM" id="SSF52833">
    <property type="entry name" value="Thioredoxin-like"/>
    <property type="match status" value="1"/>
</dbReference>
<dbReference type="InterPro" id="IPR050730">
    <property type="entry name" value="UBX_domain-protein"/>
</dbReference>
<dbReference type="InParanoid" id="A0A7R8V864"/>
<feature type="compositionally biased region" description="Low complexity" evidence="1">
    <location>
        <begin position="328"/>
        <end position="338"/>
    </location>
</feature>
<proteinExistence type="predicted"/>
<dbReference type="Pfam" id="PF00789">
    <property type="entry name" value="UBX"/>
    <property type="match status" value="1"/>
</dbReference>
<dbReference type="CDD" id="cd02958">
    <property type="entry name" value="UAS"/>
    <property type="match status" value="1"/>
</dbReference>
<dbReference type="InterPro" id="IPR009060">
    <property type="entry name" value="UBA-like_sf"/>
</dbReference>
<dbReference type="Gene3D" id="3.10.20.90">
    <property type="entry name" value="Phosphatidylinositol 3-kinase Catalytic Subunit, Chain A, domain 1"/>
    <property type="match status" value="1"/>
</dbReference>
<feature type="region of interest" description="Disordered" evidence="1">
    <location>
        <begin position="46"/>
        <end position="80"/>
    </location>
</feature>
<name>A0A7R8V864_HERIL</name>
<dbReference type="InterPro" id="IPR003903">
    <property type="entry name" value="UIM_dom"/>
</dbReference>
<feature type="domain" description="UBX" evidence="2">
    <location>
        <begin position="445"/>
        <end position="524"/>
    </location>
</feature>
<dbReference type="OrthoDB" id="270602at2759"/>
<feature type="region of interest" description="Disordered" evidence="1">
    <location>
        <begin position="355"/>
        <end position="394"/>
    </location>
</feature>
<dbReference type="Gene3D" id="1.10.8.10">
    <property type="entry name" value="DNA helicase RuvA subunit, C-terminal domain"/>
    <property type="match status" value="1"/>
</dbReference>
<organism evidence="3 4">
    <name type="scientific">Hermetia illucens</name>
    <name type="common">Black soldier fly</name>
    <dbReference type="NCBI Taxonomy" id="343691"/>
    <lineage>
        <taxon>Eukaryota</taxon>
        <taxon>Metazoa</taxon>
        <taxon>Ecdysozoa</taxon>
        <taxon>Arthropoda</taxon>
        <taxon>Hexapoda</taxon>
        <taxon>Insecta</taxon>
        <taxon>Pterygota</taxon>
        <taxon>Neoptera</taxon>
        <taxon>Endopterygota</taxon>
        <taxon>Diptera</taxon>
        <taxon>Brachycera</taxon>
        <taxon>Stratiomyomorpha</taxon>
        <taxon>Stratiomyidae</taxon>
        <taxon>Hermetiinae</taxon>
        <taxon>Hermetia</taxon>
    </lineage>
</organism>
<evidence type="ECO:0000259" key="2">
    <source>
        <dbReference type="PROSITE" id="PS50033"/>
    </source>
</evidence>
<accession>A0A7R8V864</accession>
<dbReference type="GO" id="GO:0043161">
    <property type="term" value="P:proteasome-mediated ubiquitin-dependent protein catabolic process"/>
    <property type="evidence" value="ECO:0007669"/>
    <property type="project" value="TreeGrafter"/>
</dbReference>
<dbReference type="PROSITE" id="PS50033">
    <property type="entry name" value="UBX"/>
    <property type="match status" value="1"/>
</dbReference>
<dbReference type="PANTHER" id="PTHR23322:SF6">
    <property type="entry name" value="UBX DOMAIN-CONTAINING PROTEIN 7"/>
    <property type="match status" value="1"/>
</dbReference>
<dbReference type="AlphaFoldDB" id="A0A7R8V864"/>
<dbReference type="CDD" id="cd01767">
    <property type="entry name" value="UBX"/>
    <property type="match status" value="1"/>
</dbReference>
<sequence length="528" mass="59390">MSDQSEDVAQLMEITGLDQAAAQSLLEMHNSNLEQAINYHLETSNEHELRNTSTADGSRSGPSSNNHGVSRTPIIPVEPGEDYVRAPIPSRKEQLVMPEDDNFRFRKRRAPAFSVCPLRNFAREAEIQEEQLNTYLDGGGMTAIGSVFANRGVSGIGSAAGYSREGYDQAANGVDASLSTQTIAKRARLEDLFRPPVELLFWGTFHAVRNYATLQNRWLIVNLQDNSEFKSQIINRDIWSDPILKELVQKHFVLWQVSVDNAEGLRFKTFYKVDTIPYICIIDPRTGENKQAFDVVTSQTFTADLSEYLETNSHRLDTEHSEPEKVSPSRSTPTSTVTRSSAVLKCSCSSSSSTVQVQDRKISTTPRKQISPESNGCEEEHHVPEKAAAELSEEDQLALAIKNSLEESQQDRENNESDENENEDVIVLSDSEEEIDSYQNYLGSEQDPVSTIQLRLPDGKRTQFEWPSTTKLRAIKLYVQSKYPEDTKEAYKVISAFPRQNILELDENISLADANLYPRAILHLHPDN</sequence>
<feature type="compositionally biased region" description="Basic and acidic residues" evidence="1">
    <location>
        <begin position="378"/>
        <end position="388"/>
    </location>
</feature>
<dbReference type="InterPro" id="IPR001012">
    <property type="entry name" value="UBX_dom"/>
</dbReference>
<dbReference type="GO" id="GO:0043130">
    <property type="term" value="F:ubiquitin binding"/>
    <property type="evidence" value="ECO:0007669"/>
    <property type="project" value="TreeGrafter"/>
</dbReference>
<dbReference type="EMBL" id="LR899015">
    <property type="protein sequence ID" value="CAD7093922.1"/>
    <property type="molecule type" value="Genomic_DNA"/>
</dbReference>
<dbReference type="FunCoup" id="A0A7R8V864">
    <property type="interactions" value="1580"/>
</dbReference>
<feature type="compositionally biased region" description="Polar residues" evidence="1">
    <location>
        <begin position="51"/>
        <end position="69"/>
    </location>
</feature>
<dbReference type="Pfam" id="PF14555">
    <property type="entry name" value="UBA_4"/>
    <property type="match status" value="1"/>
</dbReference>
<dbReference type="InterPro" id="IPR006577">
    <property type="entry name" value="UAS"/>
</dbReference>
<feature type="region of interest" description="Disordered" evidence="1">
    <location>
        <begin position="313"/>
        <end position="338"/>
    </location>
</feature>
<feature type="compositionally biased region" description="Polar residues" evidence="1">
    <location>
        <begin position="363"/>
        <end position="374"/>
    </location>
</feature>
<gene>
    <name evidence="3" type="ORF">HERILL_LOCUS16177</name>
</gene>
<dbReference type="SUPFAM" id="SSF46934">
    <property type="entry name" value="UBA-like"/>
    <property type="match status" value="1"/>
</dbReference>
<dbReference type="Proteomes" id="UP000594454">
    <property type="component" value="Chromosome 7"/>
</dbReference>
<dbReference type="SMART" id="SM00594">
    <property type="entry name" value="UAS"/>
    <property type="match status" value="1"/>
</dbReference>
<dbReference type="SMART" id="SM00166">
    <property type="entry name" value="UBX"/>
    <property type="match status" value="1"/>
</dbReference>
<feature type="compositionally biased region" description="Basic and acidic residues" evidence="1">
    <location>
        <begin position="313"/>
        <end position="327"/>
    </location>
</feature>
<reference evidence="3 4" key="1">
    <citation type="submission" date="2020-11" db="EMBL/GenBank/DDBJ databases">
        <authorList>
            <person name="Wallbank WR R."/>
            <person name="Pardo Diaz C."/>
            <person name="Kozak K."/>
            <person name="Martin S."/>
            <person name="Jiggins C."/>
            <person name="Moest M."/>
            <person name="Warren A I."/>
            <person name="Generalovic N T."/>
            <person name="Byers J.R.P. K."/>
            <person name="Montejo-Kovacevich G."/>
            <person name="Yen C E."/>
        </authorList>
    </citation>
    <scope>NUCLEOTIDE SEQUENCE [LARGE SCALE GENOMIC DNA]</scope>
</reference>
<keyword evidence="4" id="KW-1185">Reference proteome</keyword>
<evidence type="ECO:0000313" key="3">
    <source>
        <dbReference type="EMBL" id="CAD7093922.1"/>
    </source>
</evidence>
<dbReference type="Pfam" id="PF13899">
    <property type="entry name" value="Thioredoxin_7"/>
    <property type="match status" value="1"/>
</dbReference>
<evidence type="ECO:0000313" key="4">
    <source>
        <dbReference type="Proteomes" id="UP000594454"/>
    </source>
</evidence>
<dbReference type="InterPro" id="IPR029071">
    <property type="entry name" value="Ubiquitin-like_domsf"/>
</dbReference>
<dbReference type="GO" id="GO:0005634">
    <property type="term" value="C:nucleus"/>
    <property type="evidence" value="ECO:0007669"/>
    <property type="project" value="TreeGrafter"/>
</dbReference>
<protein>
    <recommendedName>
        <fullName evidence="2">UBX domain-containing protein</fullName>
    </recommendedName>
</protein>